<comment type="subcellular location">
    <subcellularLocation>
        <location evidence="1">Endomembrane system</location>
        <topology evidence="1">Multi-pass membrane protein</topology>
    </subcellularLocation>
</comment>
<evidence type="ECO:0000259" key="6">
    <source>
        <dbReference type="PROSITE" id="PS50850"/>
    </source>
</evidence>
<dbReference type="InterPro" id="IPR020846">
    <property type="entry name" value="MFS_dom"/>
</dbReference>
<feature type="transmembrane region" description="Helical" evidence="5">
    <location>
        <begin position="80"/>
        <end position="101"/>
    </location>
</feature>
<dbReference type="GO" id="GO:0005789">
    <property type="term" value="C:endoplasmic reticulum membrane"/>
    <property type="evidence" value="ECO:0007669"/>
    <property type="project" value="TreeGrafter"/>
</dbReference>
<dbReference type="InterPro" id="IPR036259">
    <property type="entry name" value="MFS_trans_sf"/>
</dbReference>
<dbReference type="AlphaFoldDB" id="X1EFQ6"/>
<dbReference type="SUPFAM" id="SSF103473">
    <property type="entry name" value="MFS general substrate transporter"/>
    <property type="match status" value="1"/>
</dbReference>
<evidence type="ECO:0000256" key="1">
    <source>
        <dbReference type="ARBA" id="ARBA00004127"/>
    </source>
</evidence>
<dbReference type="GO" id="GO:0035435">
    <property type="term" value="P:phosphate ion transmembrane transport"/>
    <property type="evidence" value="ECO:0007669"/>
    <property type="project" value="TreeGrafter"/>
</dbReference>
<keyword evidence="4 5" id="KW-0472">Membrane</keyword>
<proteinExistence type="predicted"/>
<feature type="non-terminal residue" evidence="7">
    <location>
        <position position="1"/>
    </location>
</feature>
<evidence type="ECO:0000313" key="7">
    <source>
        <dbReference type="EMBL" id="GAH32136.1"/>
    </source>
</evidence>
<reference evidence="7" key="1">
    <citation type="journal article" date="2014" name="Front. Microbiol.">
        <title>High frequency of phylogenetically diverse reductive dehalogenase-homologous genes in deep subseafloor sedimentary metagenomes.</title>
        <authorList>
            <person name="Kawai M."/>
            <person name="Futagami T."/>
            <person name="Toyoda A."/>
            <person name="Takaki Y."/>
            <person name="Nishi S."/>
            <person name="Hori S."/>
            <person name="Arai W."/>
            <person name="Tsubouchi T."/>
            <person name="Morono Y."/>
            <person name="Uchiyama I."/>
            <person name="Ito T."/>
            <person name="Fujiyama A."/>
            <person name="Inagaki F."/>
            <person name="Takami H."/>
        </authorList>
    </citation>
    <scope>NUCLEOTIDE SEQUENCE</scope>
    <source>
        <strain evidence="7">Expedition CK06-06</strain>
    </source>
</reference>
<feature type="domain" description="Major facilitator superfamily (MFS) profile" evidence="6">
    <location>
        <begin position="1"/>
        <end position="103"/>
    </location>
</feature>
<comment type="caution">
    <text evidence="7">The sequence shown here is derived from an EMBL/GenBank/DDBJ whole genome shotgun (WGS) entry which is preliminary data.</text>
</comment>
<dbReference type="Pfam" id="PF07690">
    <property type="entry name" value="MFS_1"/>
    <property type="match status" value="1"/>
</dbReference>
<evidence type="ECO:0000256" key="2">
    <source>
        <dbReference type="ARBA" id="ARBA00022692"/>
    </source>
</evidence>
<protein>
    <recommendedName>
        <fullName evidence="6">Major facilitator superfamily (MFS) profile domain-containing protein</fullName>
    </recommendedName>
</protein>
<evidence type="ECO:0000256" key="5">
    <source>
        <dbReference type="SAM" id="Phobius"/>
    </source>
</evidence>
<dbReference type="PANTHER" id="PTHR43826:SF3">
    <property type="entry name" value="GLUCOSE-6-PHOSPHATE EXCHANGER SLC37A4"/>
    <property type="match status" value="1"/>
</dbReference>
<dbReference type="InterPro" id="IPR011701">
    <property type="entry name" value="MFS"/>
</dbReference>
<gene>
    <name evidence="7" type="ORF">S03H2_21791</name>
</gene>
<keyword evidence="2 5" id="KW-0812">Transmembrane</keyword>
<feature type="transmembrane region" description="Helical" evidence="5">
    <location>
        <begin position="21"/>
        <end position="40"/>
    </location>
</feature>
<dbReference type="PANTHER" id="PTHR43826">
    <property type="entry name" value="GLUCOSE-6-PHOSPHATE EXCHANGER SLC37A4"/>
    <property type="match status" value="1"/>
</dbReference>
<name>X1EFQ6_9ZZZZ</name>
<evidence type="ECO:0000256" key="3">
    <source>
        <dbReference type="ARBA" id="ARBA00022989"/>
    </source>
</evidence>
<dbReference type="PROSITE" id="PS50850">
    <property type="entry name" value="MFS"/>
    <property type="match status" value="1"/>
</dbReference>
<accession>X1EFQ6</accession>
<dbReference type="GO" id="GO:0061513">
    <property type="term" value="F:glucose 6-phosphate:phosphate antiporter activity"/>
    <property type="evidence" value="ECO:0007669"/>
    <property type="project" value="TreeGrafter"/>
</dbReference>
<dbReference type="InterPro" id="IPR051337">
    <property type="entry name" value="OPA_Antiporter"/>
</dbReference>
<dbReference type="EMBL" id="BARU01011644">
    <property type="protein sequence ID" value="GAH32136.1"/>
    <property type="molecule type" value="Genomic_DNA"/>
</dbReference>
<sequence length="103" mass="10823">IAYTVFAPVLGLLGDRYNVRVLLTLFCAILGLGTFLMSYSSSIVQAILFFALAGIGSSACWAPVVALAQRWVSDKRRGTALAFMDIGSSFGIVGTSAAVPLSM</sequence>
<feature type="transmembrane region" description="Helical" evidence="5">
    <location>
        <begin position="46"/>
        <end position="68"/>
    </location>
</feature>
<dbReference type="Gene3D" id="1.20.1250.20">
    <property type="entry name" value="MFS general substrate transporter like domains"/>
    <property type="match status" value="1"/>
</dbReference>
<organism evidence="7">
    <name type="scientific">marine sediment metagenome</name>
    <dbReference type="NCBI Taxonomy" id="412755"/>
    <lineage>
        <taxon>unclassified sequences</taxon>
        <taxon>metagenomes</taxon>
        <taxon>ecological metagenomes</taxon>
    </lineage>
</organism>
<keyword evidence="3 5" id="KW-1133">Transmembrane helix</keyword>
<evidence type="ECO:0000256" key="4">
    <source>
        <dbReference type="ARBA" id="ARBA00023136"/>
    </source>
</evidence>